<dbReference type="Gene3D" id="1.20.210.10">
    <property type="entry name" value="Cytochrome c oxidase-like, subunit I domain"/>
    <property type="match status" value="1"/>
</dbReference>
<evidence type="ECO:0000256" key="12">
    <source>
        <dbReference type="ARBA" id="ARBA00023128"/>
    </source>
</evidence>
<reference evidence="17 18" key="1">
    <citation type="submission" date="2020-02" db="EMBL/GenBank/DDBJ databases">
        <title>Relaxed selection underlies rapid genomic changes in the transitions from sociality to social parasitism in ants.</title>
        <authorList>
            <person name="Bi X."/>
        </authorList>
    </citation>
    <scope>NUCLEOTIDE SEQUENCE [LARGE SCALE GENOMIC DNA]</scope>
    <source>
        <strain evidence="17">BGI-DK2014b</strain>
        <tissue evidence="17">Whole body</tissue>
    </source>
</reference>
<dbReference type="GO" id="GO:0020037">
    <property type="term" value="F:heme binding"/>
    <property type="evidence" value="ECO:0007669"/>
    <property type="project" value="InterPro"/>
</dbReference>
<evidence type="ECO:0000256" key="14">
    <source>
        <dbReference type="ARBA" id="ARBA00049512"/>
    </source>
</evidence>
<dbReference type="GO" id="GO:0005743">
    <property type="term" value="C:mitochondrial inner membrane"/>
    <property type="evidence" value="ECO:0007669"/>
    <property type="project" value="UniProtKB-SubCell"/>
</dbReference>
<comment type="cofactor">
    <cofactor evidence="1">
        <name>heme</name>
        <dbReference type="ChEBI" id="CHEBI:30413"/>
    </cofactor>
</comment>
<keyword evidence="7" id="KW-0813">Transport</keyword>
<evidence type="ECO:0000256" key="11">
    <source>
        <dbReference type="ARBA" id="ARBA00022982"/>
    </source>
</evidence>
<dbReference type="InterPro" id="IPR036927">
    <property type="entry name" value="Cyt_c_oxase-like_su1_sf"/>
</dbReference>
<comment type="catalytic activity">
    <reaction evidence="14">
        <text>4 Fe(II)-[cytochrome c] + O2 + 8 H(+)(in) = 4 Fe(III)-[cytochrome c] + 2 H2O + 4 H(+)(out)</text>
        <dbReference type="Rhea" id="RHEA:11436"/>
        <dbReference type="Rhea" id="RHEA-COMP:10350"/>
        <dbReference type="Rhea" id="RHEA-COMP:14399"/>
        <dbReference type="ChEBI" id="CHEBI:15377"/>
        <dbReference type="ChEBI" id="CHEBI:15378"/>
        <dbReference type="ChEBI" id="CHEBI:15379"/>
        <dbReference type="ChEBI" id="CHEBI:29033"/>
        <dbReference type="ChEBI" id="CHEBI:29034"/>
        <dbReference type="EC" id="7.1.1.9"/>
    </reaction>
    <physiologicalReaction direction="left-to-right" evidence="14">
        <dbReference type="Rhea" id="RHEA:11437"/>
    </physiologicalReaction>
</comment>
<sequence length="116" mass="12406">SLITNHAFILLTPPLATNIFHRGPSIGLIIFSLHIAGFGTIGSAISILIQLELGFSRTIFSLHIAGISSILGAINFIPTILNILVGVIIILLTDRNLNTSFFPSGGGDPILYKHLF</sequence>
<protein>
    <recommendedName>
        <fullName evidence="6">Cytochrome c oxidase subunit 1</fullName>
    </recommendedName>
    <alternativeName>
        <fullName evidence="13">Cytochrome c oxidase polypeptide I</fullName>
    </alternativeName>
</protein>
<keyword evidence="18" id="KW-1185">Reference proteome</keyword>
<feature type="transmembrane region" description="Helical" evidence="15">
    <location>
        <begin position="26"/>
        <end position="49"/>
    </location>
</feature>
<keyword evidence="10" id="KW-1278">Translocase</keyword>
<dbReference type="PANTHER" id="PTHR10422">
    <property type="entry name" value="CYTOCHROME C OXIDASE SUBUNIT 1"/>
    <property type="match status" value="1"/>
</dbReference>
<evidence type="ECO:0000256" key="3">
    <source>
        <dbReference type="ARBA" id="ARBA00004673"/>
    </source>
</evidence>
<name>A0A836JW49_9HYME</name>
<keyword evidence="9" id="KW-0999">Mitochondrion inner membrane</keyword>
<dbReference type="InterPro" id="IPR000883">
    <property type="entry name" value="Cyt_C_Oxase_1"/>
</dbReference>
<evidence type="ECO:0000256" key="10">
    <source>
        <dbReference type="ARBA" id="ARBA00022967"/>
    </source>
</evidence>
<evidence type="ECO:0000313" key="18">
    <source>
        <dbReference type="Proteomes" id="UP000670152"/>
    </source>
</evidence>
<dbReference type="GO" id="GO:0004129">
    <property type="term" value="F:cytochrome-c oxidase activity"/>
    <property type="evidence" value="ECO:0007669"/>
    <property type="project" value="UniProtKB-EC"/>
</dbReference>
<evidence type="ECO:0000313" key="17">
    <source>
        <dbReference type="EMBL" id="KAG5329091.1"/>
    </source>
</evidence>
<feature type="domain" description="Cytochrome oxidase subunit I profile" evidence="16">
    <location>
        <begin position="1"/>
        <end position="116"/>
    </location>
</feature>
<comment type="similarity">
    <text evidence="4">Belongs to the heme-copper respiratory oxidase family.</text>
</comment>
<accession>A0A836JW49</accession>
<keyword evidence="8" id="KW-0479">Metal-binding</keyword>
<evidence type="ECO:0000256" key="8">
    <source>
        <dbReference type="ARBA" id="ARBA00022723"/>
    </source>
</evidence>
<organism evidence="17 18">
    <name type="scientific">Acromyrmex heyeri</name>
    <dbReference type="NCBI Taxonomy" id="230685"/>
    <lineage>
        <taxon>Eukaryota</taxon>
        <taxon>Metazoa</taxon>
        <taxon>Ecdysozoa</taxon>
        <taxon>Arthropoda</taxon>
        <taxon>Hexapoda</taxon>
        <taxon>Insecta</taxon>
        <taxon>Pterygota</taxon>
        <taxon>Neoptera</taxon>
        <taxon>Endopterygota</taxon>
        <taxon>Hymenoptera</taxon>
        <taxon>Apocrita</taxon>
        <taxon>Aculeata</taxon>
        <taxon>Formicoidea</taxon>
        <taxon>Formicidae</taxon>
        <taxon>Myrmicinae</taxon>
        <taxon>Acromyrmex</taxon>
    </lineage>
</organism>
<keyword evidence="15" id="KW-0472">Membrane</keyword>
<dbReference type="PROSITE" id="PS50855">
    <property type="entry name" value="COX1"/>
    <property type="match status" value="1"/>
</dbReference>
<evidence type="ECO:0000256" key="5">
    <source>
        <dbReference type="ARBA" id="ARBA00011164"/>
    </source>
</evidence>
<dbReference type="EMBL" id="JAANIB010006445">
    <property type="protein sequence ID" value="KAG5329091.1"/>
    <property type="molecule type" value="Genomic_DNA"/>
</dbReference>
<dbReference type="GO" id="GO:0015990">
    <property type="term" value="P:electron transport coupled proton transport"/>
    <property type="evidence" value="ECO:0007669"/>
    <property type="project" value="TreeGrafter"/>
</dbReference>
<dbReference type="GO" id="GO:0006123">
    <property type="term" value="P:mitochondrial electron transport, cytochrome c to oxygen"/>
    <property type="evidence" value="ECO:0007669"/>
    <property type="project" value="TreeGrafter"/>
</dbReference>
<keyword evidence="15" id="KW-0812">Transmembrane</keyword>
<evidence type="ECO:0000256" key="4">
    <source>
        <dbReference type="ARBA" id="ARBA00009578"/>
    </source>
</evidence>
<dbReference type="OrthoDB" id="7490198at2759"/>
<dbReference type="AlphaFoldDB" id="A0A836JW49"/>
<feature type="non-terminal residue" evidence="17">
    <location>
        <position position="116"/>
    </location>
</feature>
<evidence type="ECO:0000256" key="13">
    <source>
        <dbReference type="ARBA" id="ARBA00032715"/>
    </source>
</evidence>
<keyword evidence="15" id="KW-1133">Transmembrane helix</keyword>
<gene>
    <name evidence="17" type="primary">Coi_2</name>
    <name evidence="17" type="ORF">G6Z77_0015186</name>
</gene>
<comment type="subcellular location">
    <subcellularLocation>
        <location evidence="2">Mitochondrion inner membrane</location>
        <topology evidence="2">Multi-pass membrane protein</topology>
    </subcellularLocation>
</comment>
<evidence type="ECO:0000259" key="16">
    <source>
        <dbReference type="PROSITE" id="PS50855"/>
    </source>
</evidence>
<evidence type="ECO:0000256" key="2">
    <source>
        <dbReference type="ARBA" id="ARBA00004448"/>
    </source>
</evidence>
<evidence type="ECO:0000256" key="1">
    <source>
        <dbReference type="ARBA" id="ARBA00001971"/>
    </source>
</evidence>
<feature type="transmembrane region" description="Helical" evidence="15">
    <location>
        <begin position="70"/>
        <end position="92"/>
    </location>
</feature>
<evidence type="ECO:0000256" key="15">
    <source>
        <dbReference type="SAM" id="Phobius"/>
    </source>
</evidence>
<dbReference type="GO" id="GO:0046872">
    <property type="term" value="F:metal ion binding"/>
    <property type="evidence" value="ECO:0007669"/>
    <property type="project" value="UniProtKB-KW"/>
</dbReference>
<evidence type="ECO:0000256" key="9">
    <source>
        <dbReference type="ARBA" id="ARBA00022792"/>
    </source>
</evidence>
<dbReference type="InterPro" id="IPR023616">
    <property type="entry name" value="Cyt_c_oxase-like_su1_dom"/>
</dbReference>
<feature type="non-terminal residue" evidence="17">
    <location>
        <position position="1"/>
    </location>
</feature>
<keyword evidence="7" id="KW-0679">Respiratory chain</keyword>
<proteinExistence type="inferred from homology"/>
<comment type="subunit">
    <text evidence="5">Component of the cytochrome c oxidase (complex IV, CIV), a multisubunit enzyme composed of a catalytic core of 3 subunits and several supernumerary subunits. The complex exists as a monomer or a dimer and forms supercomplexes (SCs) in the inner mitochondrial membrane with ubiquinol-cytochrome c oxidoreductase (cytochrome b-c1 complex, complex III, CIII).</text>
</comment>
<dbReference type="UniPathway" id="UPA00705"/>
<keyword evidence="12" id="KW-0496">Mitochondrion</keyword>
<evidence type="ECO:0000256" key="7">
    <source>
        <dbReference type="ARBA" id="ARBA00022660"/>
    </source>
</evidence>
<keyword evidence="11" id="KW-0249">Electron transport</keyword>
<comment type="pathway">
    <text evidence="3">Energy metabolism; oxidative phosphorylation.</text>
</comment>
<dbReference type="Proteomes" id="UP000670152">
    <property type="component" value="Unassembled WGS sequence"/>
</dbReference>
<dbReference type="PANTHER" id="PTHR10422:SF18">
    <property type="entry name" value="CYTOCHROME C OXIDASE SUBUNIT 1"/>
    <property type="match status" value="1"/>
</dbReference>
<comment type="caution">
    <text evidence="17">The sequence shown here is derived from an EMBL/GenBank/DDBJ whole genome shotgun (WGS) entry which is preliminary data.</text>
</comment>
<dbReference type="SUPFAM" id="SSF81442">
    <property type="entry name" value="Cytochrome c oxidase subunit I-like"/>
    <property type="match status" value="1"/>
</dbReference>
<evidence type="ECO:0000256" key="6">
    <source>
        <dbReference type="ARBA" id="ARBA00015947"/>
    </source>
</evidence>